<feature type="compositionally biased region" description="Low complexity" evidence="1">
    <location>
        <begin position="107"/>
        <end position="119"/>
    </location>
</feature>
<evidence type="ECO:0000313" key="2">
    <source>
        <dbReference type="EMBL" id="JAB84926.1"/>
    </source>
</evidence>
<feature type="compositionally biased region" description="Low complexity" evidence="1">
    <location>
        <begin position="74"/>
        <end position="91"/>
    </location>
</feature>
<organism evidence="2">
    <name type="scientific">Ceratitis capitata</name>
    <name type="common">Mediterranean fruit fly</name>
    <name type="synonym">Tephritis capitata</name>
    <dbReference type="NCBI Taxonomy" id="7213"/>
    <lineage>
        <taxon>Eukaryota</taxon>
        <taxon>Metazoa</taxon>
        <taxon>Ecdysozoa</taxon>
        <taxon>Arthropoda</taxon>
        <taxon>Hexapoda</taxon>
        <taxon>Insecta</taxon>
        <taxon>Pterygota</taxon>
        <taxon>Neoptera</taxon>
        <taxon>Endopterygota</taxon>
        <taxon>Diptera</taxon>
        <taxon>Brachycera</taxon>
        <taxon>Muscomorpha</taxon>
        <taxon>Tephritoidea</taxon>
        <taxon>Tephritidae</taxon>
        <taxon>Ceratitis</taxon>
        <taxon>Ceratitis</taxon>
    </lineage>
</organism>
<accession>W8AVY0</accession>
<feature type="non-terminal residue" evidence="2">
    <location>
        <position position="702"/>
    </location>
</feature>
<feature type="region of interest" description="Disordered" evidence="1">
    <location>
        <begin position="1"/>
        <end position="140"/>
    </location>
</feature>
<feature type="region of interest" description="Disordered" evidence="1">
    <location>
        <begin position="303"/>
        <end position="331"/>
    </location>
</feature>
<feature type="compositionally biased region" description="Low complexity" evidence="1">
    <location>
        <begin position="309"/>
        <end position="320"/>
    </location>
</feature>
<proteinExistence type="evidence at transcript level"/>
<name>W8AVY0_CERCA</name>
<sequence length="702" mass="78069">MNSENKMPLQNEQQQQQQHMNHLHQQQQMSAKAHNHYENSPNNDSGSSSMTTVNSGHSSHMVDLFPNGCINKNDQFSPSSSDSSQHQHQQQLNCDQHGLQSADDKQQQQQKLHQRYQSQLEEEHQDTHNELPPINEFFDSGDDMADVHKSVETRLEAMFGESPVHLNKSDGSDAADIEAGLEDIFGDRKSENDNMDSKSKQQQQRLWDSELSAANSFIRSTNAQENVLFESEQQQIQLNQEHITQSMQLNITNASTRWMQNIDGPFGEFITNASGDDCDASRKRRWNAELMSADADDTMDGAKKMCHMSSSSSSSTSPISAQQQRSHQHHESIMEADLLSLHDGIRVEPAAAQMLQMSAQQQAVFCQTQHQFGNLLDGVDHHQQHFNNAQQQQQQHELQHDMQQQSHHQLHSHLQAHMHNNHIGGGDFDDDISRHVQNAIDSILNLQNSESADSLNFSLDHSMGSLLGDSILDDRQQQQATLNCPDGVKRRHHLVDELGDCLISGGGSGPAAGDNASNILLDSSQHHHVQQQQQALLNHTNLQGMQQNNHQHHLHQQQQQQQAVLQPPVSISMVTQQQQHTQNIQLPHGVAAVHHQSHSKLPPQQQQQQTQPASLVIQPGGIIGLQHPTMLLQAKPPAHLQVQQAHQQLAGSPPLQQSAMSVAVATKPTIAAMQTLQAQGVQILPGNVASPPPSALKQVTAQ</sequence>
<dbReference type="EMBL" id="GAMC01021629">
    <property type="protein sequence ID" value="JAB84926.1"/>
    <property type="molecule type" value="mRNA"/>
</dbReference>
<feature type="compositionally biased region" description="Polar residues" evidence="1">
    <location>
        <begin position="38"/>
        <end position="58"/>
    </location>
</feature>
<dbReference type="OrthoDB" id="6407164at2759"/>
<reference evidence="2" key="2">
    <citation type="journal article" date="2014" name="BMC Genomics">
        <title>A genomic perspective to assessing quality of mass-reared SIT flies used in Mediterranean fruit fly (Ceratitis capitata) eradication in California.</title>
        <authorList>
            <person name="Calla B."/>
            <person name="Hall B."/>
            <person name="Hou S."/>
            <person name="Geib S.M."/>
        </authorList>
    </citation>
    <scope>NUCLEOTIDE SEQUENCE</scope>
</reference>
<reference evidence="2" key="1">
    <citation type="submission" date="2013-07" db="EMBL/GenBank/DDBJ databases">
        <authorList>
            <person name="Geib S."/>
        </authorList>
    </citation>
    <scope>NUCLEOTIDE SEQUENCE</scope>
</reference>
<dbReference type="AlphaFoldDB" id="W8AVY0"/>
<evidence type="ECO:0000256" key="1">
    <source>
        <dbReference type="SAM" id="MobiDB-lite"/>
    </source>
</evidence>
<feature type="compositionally biased region" description="Low complexity" evidence="1">
    <location>
        <begin position="9"/>
        <end position="29"/>
    </location>
</feature>
<protein>
    <submittedName>
        <fullName evidence="2">Uncharacterized protein</fullName>
    </submittedName>
</protein>